<feature type="signal peptide" evidence="1">
    <location>
        <begin position="1"/>
        <end position="21"/>
    </location>
</feature>
<accession>A0A348G402</accession>
<dbReference type="EMBL" id="AP018907">
    <property type="protein sequence ID" value="BBF94285.1"/>
    <property type="molecule type" value="Genomic_DNA"/>
</dbReference>
<organism evidence="2 3">
    <name type="scientific">Blastochloris tepida</name>
    <dbReference type="NCBI Taxonomy" id="2233851"/>
    <lineage>
        <taxon>Bacteria</taxon>
        <taxon>Pseudomonadati</taxon>
        <taxon>Pseudomonadota</taxon>
        <taxon>Alphaproteobacteria</taxon>
        <taxon>Hyphomicrobiales</taxon>
        <taxon>Blastochloridaceae</taxon>
        <taxon>Blastochloris</taxon>
    </lineage>
</organism>
<evidence type="ECO:0000313" key="2">
    <source>
        <dbReference type="EMBL" id="BBF94285.1"/>
    </source>
</evidence>
<evidence type="ECO:0000313" key="3">
    <source>
        <dbReference type="Proteomes" id="UP000266934"/>
    </source>
</evidence>
<name>A0A348G402_9HYPH</name>
<reference evidence="2 3" key="1">
    <citation type="submission" date="2018-08" db="EMBL/GenBank/DDBJ databases">
        <title>Complete genome sequencing of Blastochloris tepida GI.</title>
        <authorList>
            <person name="Tsukatani Y."/>
            <person name="Mori H."/>
        </authorList>
    </citation>
    <scope>NUCLEOTIDE SEQUENCE [LARGE SCALE GENOMIC DNA]</scope>
    <source>
        <strain evidence="2 3">GI</strain>
    </source>
</reference>
<evidence type="ECO:0000256" key="1">
    <source>
        <dbReference type="SAM" id="SignalP"/>
    </source>
</evidence>
<dbReference type="KEGG" id="blag:BLTE_29700"/>
<dbReference type="Proteomes" id="UP000266934">
    <property type="component" value="Chromosome"/>
</dbReference>
<proteinExistence type="predicted"/>
<dbReference type="InterPro" id="IPR001893">
    <property type="entry name" value="Cys-rich_GLG1_repeat"/>
</dbReference>
<keyword evidence="1" id="KW-0732">Signal</keyword>
<dbReference type="GO" id="GO:0016020">
    <property type="term" value="C:membrane"/>
    <property type="evidence" value="ECO:0007669"/>
    <property type="project" value="InterPro"/>
</dbReference>
<dbReference type="AlphaFoldDB" id="A0A348G402"/>
<dbReference type="RefSeq" id="WP_244600008.1">
    <property type="nucleotide sequence ID" value="NZ_AP018907.1"/>
</dbReference>
<keyword evidence="3" id="KW-1185">Reference proteome</keyword>
<sequence>MLMRNRSLAALLILAASVSGAAAETTAREALREACSADFKTFCATVTPGGGRILRCLQDNREKLSDACRAALAAAKPAR</sequence>
<feature type="chain" id="PRO_5016657961" description="Cysteine rich repeat protein" evidence="1">
    <location>
        <begin position="22"/>
        <end position="79"/>
    </location>
</feature>
<gene>
    <name evidence="2" type="ORF">BLTE_29700</name>
</gene>
<protein>
    <recommendedName>
        <fullName evidence="4">Cysteine rich repeat protein</fullName>
    </recommendedName>
</protein>
<dbReference type="Pfam" id="PF00839">
    <property type="entry name" value="Cys_rich_FGFR"/>
    <property type="match status" value="1"/>
</dbReference>
<evidence type="ECO:0008006" key="4">
    <source>
        <dbReference type="Google" id="ProtNLM"/>
    </source>
</evidence>